<evidence type="ECO:0000313" key="2">
    <source>
        <dbReference type="Proteomes" id="UP001214250"/>
    </source>
</evidence>
<keyword evidence="2" id="KW-1185">Reference proteome</keyword>
<evidence type="ECO:0000313" key="1">
    <source>
        <dbReference type="EMBL" id="WDE98237.1"/>
    </source>
</evidence>
<sequence>MLREIKHSCGHIETYQIANGQFSRMKKFHQARLCKECWKTEAQDKQKFAKADNARSGLPKLTGMPTLIPSAELIRYDFFKFITENVNDLKEKGSEFQMAVDLLRSKQEAAWWHAHKRERFVHLFDVAMDHAAHKMRLKALEPKIQQRLKDLHLVPLSGSIKQIQWGDSIRQHLLLDLIGVELCLEEALHDQEAWAEFMHRLCHDLEPVPKQLEKMSRDLALMDAAGHWIEIRHYSIEEVVRWMHRPESLARMMHMIQGRFFFVLNL</sequence>
<dbReference type="Proteomes" id="UP001214250">
    <property type="component" value="Chromosome 2"/>
</dbReference>
<organism evidence="1 2">
    <name type="scientific">Lentisphaera profundi</name>
    <dbReference type="NCBI Taxonomy" id="1658616"/>
    <lineage>
        <taxon>Bacteria</taxon>
        <taxon>Pseudomonadati</taxon>
        <taxon>Lentisphaerota</taxon>
        <taxon>Lentisphaeria</taxon>
        <taxon>Lentisphaerales</taxon>
        <taxon>Lentisphaeraceae</taxon>
        <taxon>Lentisphaera</taxon>
    </lineage>
</organism>
<dbReference type="RefSeq" id="WP_274153091.1">
    <property type="nucleotide sequence ID" value="NZ_CP117812.1"/>
</dbReference>
<name>A0ABY7VVY1_9BACT</name>
<gene>
    <name evidence="1" type="ORF">PQO03_20690</name>
</gene>
<protein>
    <submittedName>
        <fullName evidence="1">Uncharacterized protein</fullName>
    </submittedName>
</protein>
<dbReference type="EMBL" id="CP117812">
    <property type="protein sequence ID" value="WDE98237.1"/>
    <property type="molecule type" value="Genomic_DNA"/>
</dbReference>
<reference evidence="1 2" key="1">
    <citation type="submission" date="2023-02" db="EMBL/GenBank/DDBJ databases">
        <title>Genome sequence of Lentisphaera profundi SAORIC-696.</title>
        <authorList>
            <person name="Kim e."/>
            <person name="Cho J.-C."/>
            <person name="Choi A."/>
            <person name="Kang I."/>
        </authorList>
    </citation>
    <scope>NUCLEOTIDE SEQUENCE [LARGE SCALE GENOMIC DNA]</scope>
    <source>
        <strain evidence="1 2">SAORIC-696</strain>
    </source>
</reference>
<accession>A0ABY7VVY1</accession>
<proteinExistence type="predicted"/>